<evidence type="ECO:0000256" key="2">
    <source>
        <dbReference type="ARBA" id="ARBA00004370"/>
    </source>
</evidence>
<keyword evidence="6" id="KW-0132">Cell division</keyword>
<dbReference type="SUPFAM" id="SSF103473">
    <property type="entry name" value="MFS general substrate transporter"/>
    <property type="match status" value="1"/>
</dbReference>
<keyword evidence="15" id="KW-0137">Centromere</keyword>
<dbReference type="Pfam" id="PF03188">
    <property type="entry name" value="Cytochrom_B561"/>
    <property type="match status" value="1"/>
</dbReference>
<reference evidence="20" key="1">
    <citation type="journal article" date="2014" name="Nat. Commun.">
        <title>Genomic adaptations of the halophilic Dead Sea filamentous fungus Eurotium rubrum.</title>
        <authorList>
            <person name="Kis-Papo T."/>
            <person name="Weig A.R."/>
            <person name="Riley R."/>
            <person name="Persoh D."/>
            <person name="Salamov A."/>
            <person name="Sun H."/>
            <person name="Lipzen A."/>
            <person name="Wasser S.P."/>
            <person name="Rambold G."/>
            <person name="Grigoriev I.V."/>
            <person name="Nevo E."/>
        </authorList>
    </citation>
    <scope>NUCLEOTIDE SEQUENCE [LARGE SCALE GENOMIC DNA]</scope>
    <source>
        <strain evidence="20">CBS 135680</strain>
    </source>
</reference>
<feature type="compositionally biased region" description="Basic and acidic residues" evidence="16">
    <location>
        <begin position="468"/>
        <end position="478"/>
    </location>
</feature>
<dbReference type="AlphaFoldDB" id="A0A017S9K4"/>
<evidence type="ECO:0000256" key="11">
    <source>
        <dbReference type="ARBA" id="ARBA00022989"/>
    </source>
</evidence>
<proteinExistence type="predicted"/>
<keyword evidence="9" id="KW-0995">Kinetochore</keyword>
<feature type="compositionally biased region" description="Basic and acidic residues" evidence="16">
    <location>
        <begin position="356"/>
        <end position="379"/>
    </location>
</feature>
<keyword evidence="20" id="KW-1185">Reference proteome</keyword>
<keyword evidence="11 17" id="KW-1133">Transmembrane helix</keyword>
<dbReference type="PANTHER" id="PTHR15459:SF2">
    <property type="entry name" value="CYTOCHROME B561 DOMAIN-CONTAINING PROTEIN"/>
    <property type="match status" value="1"/>
</dbReference>
<evidence type="ECO:0000256" key="5">
    <source>
        <dbReference type="ARBA" id="ARBA00022454"/>
    </source>
</evidence>
<evidence type="ECO:0000256" key="13">
    <source>
        <dbReference type="ARBA" id="ARBA00023242"/>
    </source>
</evidence>
<evidence type="ECO:0000256" key="15">
    <source>
        <dbReference type="ARBA" id="ARBA00023328"/>
    </source>
</evidence>
<feature type="transmembrane region" description="Helical" evidence="17">
    <location>
        <begin position="177"/>
        <end position="197"/>
    </location>
</feature>
<feature type="compositionally biased region" description="Low complexity" evidence="16">
    <location>
        <begin position="690"/>
        <end position="711"/>
    </location>
</feature>
<feature type="compositionally biased region" description="Low complexity" evidence="16">
    <location>
        <begin position="613"/>
        <end position="627"/>
    </location>
</feature>
<feature type="transmembrane region" description="Helical" evidence="17">
    <location>
        <begin position="62"/>
        <end position="90"/>
    </location>
</feature>
<dbReference type="GeneID" id="63692883"/>
<evidence type="ECO:0000256" key="6">
    <source>
        <dbReference type="ARBA" id="ARBA00022618"/>
    </source>
</evidence>
<feature type="compositionally biased region" description="Pro residues" evidence="16">
    <location>
        <begin position="384"/>
        <end position="394"/>
    </location>
</feature>
<dbReference type="RefSeq" id="XP_040637280.1">
    <property type="nucleotide sequence ID" value="XM_040777759.1"/>
</dbReference>
<dbReference type="GO" id="GO:0016020">
    <property type="term" value="C:membrane"/>
    <property type="evidence" value="ECO:0007669"/>
    <property type="project" value="UniProtKB-SubCell"/>
</dbReference>
<dbReference type="GO" id="GO:0000444">
    <property type="term" value="C:MIS12/MIND type complex"/>
    <property type="evidence" value="ECO:0007669"/>
    <property type="project" value="InterPro"/>
</dbReference>
<dbReference type="SMART" id="SM00665">
    <property type="entry name" value="B561"/>
    <property type="match status" value="1"/>
</dbReference>
<keyword evidence="8" id="KW-0498">Mitosis</keyword>
<evidence type="ECO:0000313" key="20">
    <source>
        <dbReference type="Proteomes" id="UP000019804"/>
    </source>
</evidence>
<dbReference type="OrthoDB" id="19261at2759"/>
<feature type="compositionally biased region" description="Basic and acidic residues" evidence="16">
    <location>
        <begin position="282"/>
        <end position="309"/>
    </location>
</feature>
<feature type="transmembrane region" description="Helical" evidence="17">
    <location>
        <begin position="203"/>
        <end position="225"/>
    </location>
</feature>
<dbReference type="CDD" id="cd08760">
    <property type="entry name" value="Cyt_b561_FRRS1_like"/>
    <property type="match status" value="1"/>
</dbReference>
<evidence type="ECO:0000313" key="19">
    <source>
        <dbReference type="EMBL" id="EYE93592.1"/>
    </source>
</evidence>
<evidence type="ECO:0000259" key="18">
    <source>
        <dbReference type="PROSITE" id="PS50939"/>
    </source>
</evidence>
<dbReference type="InterPro" id="IPR036259">
    <property type="entry name" value="MFS_trans_sf"/>
</dbReference>
<evidence type="ECO:0000256" key="4">
    <source>
        <dbReference type="ARBA" id="ARBA00022448"/>
    </source>
</evidence>
<evidence type="ECO:0000256" key="3">
    <source>
        <dbReference type="ARBA" id="ARBA00004629"/>
    </source>
</evidence>
<dbReference type="STRING" id="1388766.A0A017S9K4"/>
<feature type="region of interest" description="Disordered" evidence="16">
    <location>
        <begin position="449"/>
        <end position="743"/>
    </location>
</feature>
<protein>
    <recommendedName>
        <fullName evidence="18">Cytochrome b561 domain-containing protein</fullName>
    </recommendedName>
</protein>
<evidence type="ECO:0000256" key="9">
    <source>
        <dbReference type="ARBA" id="ARBA00022838"/>
    </source>
</evidence>
<feature type="compositionally biased region" description="Basic and acidic residues" evidence="16">
    <location>
        <begin position="449"/>
        <end position="460"/>
    </location>
</feature>
<dbReference type="InterPro" id="IPR007128">
    <property type="entry name" value="PMF1/Nnf1"/>
</dbReference>
<feature type="compositionally biased region" description="Basic residues" evidence="16">
    <location>
        <begin position="603"/>
        <end position="612"/>
    </location>
</feature>
<feature type="compositionally biased region" description="Polar residues" evidence="16">
    <location>
        <begin position="480"/>
        <end position="489"/>
    </location>
</feature>
<dbReference type="GO" id="GO:0051301">
    <property type="term" value="P:cell division"/>
    <property type="evidence" value="ECO:0007669"/>
    <property type="project" value="UniProtKB-KW"/>
</dbReference>
<name>A0A017S9K4_ASPRC</name>
<keyword evidence="12 17" id="KW-0472">Membrane</keyword>
<dbReference type="PROSITE" id="PS50939">
    <property type="entry name" value="CYTOCHROME_B561"/>
    <property type="match status" value="1"/>
</dbReference>
<feature type="region of interest" description="Disordered" evidence="16">
    <location>
        <begin position="338"/>
        <end position="419"/>
    </location>
</feature>
<evidence type="ECO:0000256" key="14">
    <source>
        <dbReference type="ARBA" id="ARBA00023306"/>
    </source>
</evidence>
<dbReference type="Gene3D" id="1.20.120.1770">
    <property type="match status" value="1"/>
</dbReference>
<gene>
    <name evidence="19" type="ORF">EURHEDRAFT_137443</name>
</gene>
<evidence type="ECO:0000256" key="1">
    <source>
        <dbReference type="ARBA" id="ARBA00004123"/>
    </source>
</evidence>
<feature type="transmembrane region" description="Helical" evidence="17">
    <location>
        <begin position="137"/>
        <end position="156"/>
    </location>
</feature>
<keyword evidence="14" id="KW-0131">Cell cycle</keyword>
<dbReference type="EMBL" id="KK088430">
    <property type="protein sequence ID" value="EYE93592.1"/>
    <property type="molecule type" value="Genomic_DNA"/>
</dbReference>
<feature type="domain" description="Cytochrome b561" evidence="18">
    <location>
        <begin position="33"/>
        <end position="228"/>
    </location>
</feature>
<evidence type="ECO:0000256" key="7">
    <source>
        <dbReference type="ARBA" id="ARBA00022692"/>
    </source>
</evidence>
<evidence type="ECO:0000256" key="16">
    <source>
        <dbReference type="SAM" id="MobiDB-lite"/>
    </source>
</evidence>
<evidence type="ECO:0000256" key="10">
    <source>
        <dbReference type="ARBA" id="ARBA00022982"/>
    </source>
</evidence>
<feature type="transmembrane region" description="Helical" evidence="17">
    <location>
        <begin position="102"/>
        <end position="125"/>
    </location>
</feature>
<keyword evidence="10" id="KW-0249">Electron transport</keyword>
<dbReference type="GO" id="GO:0005634">
    <property type="term" value="C:nucleus"/>
    <property type="evidence" value="ECO:0007669"/>
    <property type="project" value="UniProtKB-SubCell"/>
</dbReference>
<sequence length="743" mass="83608">MSPNPEMSAPGSSTYSSNTLHVGDGTWDSGRDTFLLPNLMGLNFETMQYNGMGNRFRDMPNYRTMICAHGVLATIAFLGLVPASVLIIRYYSRWNPYWAFKLHVWCQVLTLFMSTIVFVLGWFAVGPERSLSNPHHGIGLAIYVLVIFQVMWGYLVHRIERNKKRYHVPFKLVIHRWVGRILAILGIVQIPLGLTLYGSPKVFFILFAIAVFTLFVAFFVLSYLYDTEGYPMTSEYDSRASYVSGPSASEEHHHGGNIGRMAALGAAGAGLAQLFRRRSQHQDRLHDYDDSHTSYMDEKYSDEESRRGDGGGGWGKKLLELGAIGGAGFLAKKLFDRRRSRGDDDTESGTYSRAHTRSDSMTEETMSRMEDGRRPEPTHRTPLYRPPSRPPSRPQSPGSSYYNSTYLTDHDQDRPNTGRNALFGAGALGALKNLFGGRKNNDQRRLEEMRRQEMEEDRLARANSNRRRYTDPQHRRDGSYTATDVTSDVTRPPHEESLISGRPPRRNTYDGQHSDLPPAPPSHHHDMPSETTGYDSEPGAAPIPIPGRRRRRRSNSNSNSRHRDDHSSPPVSVELKIPSDGRHVTLRRLTEEEAAANRESRRKERRTSRRRNQSASSLSGNEGGSNNTWRRVEEIERQQQEEMERQQAAARAAAENTHSIAPSTSIPPSSYAPHPSRMSGMAPPPPPPMHQSHPPSTLPYGSGSYASPGPGTFTGTEASGDYANNRRRRRAERARRQNSVDFT</sequence>
<keyword evidence="4" id="KW-0813">Transport</keyword>
<feature type="compositionally biased region" description="Low complexity" evidence="16">
    <location>
        <begin position="646"/>
        <end position="681"/>
    </location>
</feature>
<keyword evidence="5" id="KW-0158">Chromosome</keyword>
<dbReference type="GO" id="GO:0007059">
    <property type="term" value="P:chromosome segregation"/>
    <property type="evidence" value="ECO:0007669"/>
    <property type="project" value="TreeGrafter"/>
</dbReference>
<dbReference type="InterPro" id="IPR006593">
    <property type="entry name" value="Cyt_b561/ferric_Rdtase_TM"/>
</dbReference>
<evidence type="ECO:0000256" key="12">
    <source>
        <dbReference type="ARBA" id="ARBA00023136"/>
    </source>
</evidence>
<accession>A0A017S9K4</accession>
<evidence type="ECO:0000256" key="17">
    <source>
        <dbReference type="SAM" id="Phobius"/>
    </source>
</evidence>
<evidence type="ECO:0000256" key="8">
    <source>
        <dbReference type="ARBA" id="ARBA00022776"/>
    </source>
</evidence>
<dbReference type="PANTHER" id="PTHR15459">
    <property type="entry name" value="POLYAMINE-MODULATED FACTOR 1"/>
    <property type="match status" value="1"/>
</dbReference>
<keyword evidence="7 17" id="KW-0812">Transmembrane</keyword>
<feature type="compositionally biased region" description="Basic and acidic residues" evidence="16">
    <location>
        <begin position="577"/>
        <end position="602"/>
    </location>
</feature>
<organism evidence="19 20">
    <name type="scientific">Aspergillus ruber (strain CBS 135680)</name>
    <dbReference type="NCBI Taxonomy" id="1388766"/>
    <lineage>
        <taxon>Eukaryota</taxon>
        <taxon>Fungi</taxon>
        <taxon>Dikarya</taxon>
        <taxon>Ascomycota</taxon>
        <taxon>Pezizomycotina</taxon>
        <taxon>Eurotiomycetes</taxon>
        <taxon>Eurotiomycetidae</taxon>
        <taxon>Eurotiales</taxon>
        <taxon>Aspergillaceae</taxon>
        <taxon>Aspergillus</taxon>
        <taxon>Aspergillus subgen. Aspergillus</taxon>
    </lineage>
</organism>
<feature type="compositionally biased region" description="Basic and acidic residues" evidence="16">
    <location>
        <begin position="630"/>
        <end position="645"/>
    </location>
</feature>
<comment type="subcellular location">
    <subcellularLocation>
        <location evidence="3">Chromosome</location>
        <location evidence="3">Centromere</location>
        <location evidence="3">Kinetochore</location>
    </subcellularLocation>
    <subcellularLocation>
        <location evidence="2">Membrane</location>
    </subcellularLocation>
    <subcellularLocation>
        <location evidence="1">Nucleus</location>
    </subcellularLocation>
</comment>
<keyword evidence="13" id="KW-0539">Nucleus</keyword>
<dbReference type="Proteomes" id="UP000019804">
    <property type="component" value="Unassembled WGS sequence"/>
</dbReference>
<dbReference type="HOGENOM" id="CLU_007077_1_0_1"/>
<feature type="region of interest" description="Disordered" evidence="16">
    <location>
        <begin position="282"/>
        <end position="311"/>
    </location>
</feature>